<dbReference type="InterPro" id="IPR006710">
    <property type="entry name" value="Glyco_hydro_43"/>
</dbReference>
<reference evidence="8 9" key="1">
    <citation type="submission" date="2018-08" db="EMBL/GenBank/DDBJ databases">
        <title>A genome reference for cultivated species of the human gut microbiota.</title>
        <authorList>
            <person name="Zou Y."/>
            <person name="Xue W."/>
            <person name="Luo G."/>
        </authorList>
    </citation>
    <scope>NUCLEOTIDE SEQUENCE [LARGE SCALE GENOMIC DNA]</scope>
    <source>
        <strain evidence="8 9">OM05-15BH</strain>
    </source>
</reference>
<organism evidence="8 9">
    <name type="scientific">Bacteroides oleiciplenus</name>
    <dbReference type="NCBI Taxonomy" id="626931"/>
    <lineage>
        <taxon>Bacteria</taxon>
        <taxon>Pseudomonadati</taxon>
        <taxon>Bacteroidota</taxon>
        <taxon>Bacteroidia</taxon>
        <taxon>Bacteroidales</taxon>
        <taxon>Bacteroidaceae</taxon>
        <taxon>Bacteroides</taxon>
    </lineage>
</organism>
<dbReference type="Gene3D" id="2.60.120.200">
    <property type="match status" value="1"/>
</dbReference>
<sequence length="500" mass="55772">MRTLLSTLMISGCLILGSCNTIGQEKNNEVQKICLLDGDNPDPSITYHNGIYYMVHSSFQYSPGLIVYQSTDLVNWSPCSAALNKYVGSVWAPDICVYNNRFYIYFPTMGTNGNTNMVVWADDPKGPWSEPVDLKVKGIDPEHVVGKNGQRYALIGSGHLYPLSPDGLSITGNSVKIYNGWPIPEEWDREGASLEGLNVRKIGEYYYLLAADGGTAGPPTGHMVLQARSRNAEGPYENSPSNPLLRTESPDEQWWSQGHGQVIEGKNGTLYMVFHAYEKNYLTLGRQTLICEVEVDKDGWLQLKKGEISLPKPLKKTEKGISDFVWQTFKESLSERAVITADEIILKGKGTTSANSSPLLLRSGDHSYEFEACLTLTGDNPSAGLVLFYNSSLDFGFGFGPDKLIRYRRNEISNNQPLIPVKMSDGKCTLWVKIQNINHIVSGWYSTDGENWRKYPWGFDVQGVHHNTIGKYQFLSLRPGIFAGGEGEVKITNFVYRSLE</sequence>
<keyword evidence="3 6" id="KW-0326">Glycosidase</keyword>
<evidence type="ECO:0000256" key="5">
    <source>
        <dbReference type="PIRSR" id="PIRSR606710-2"/>
    </source>
</evidence>
<comment type="similarity">
    <text evidence="1 6">Belongs to the glycosyl hydrolase 43 family.</text>
</comment>
<comment type="caution">
    <text evidence="8">The sequence shown here is derived from an EMBL/GenBank/DDBJ whole genome shotgun (WGS) entry which is preliminary data.</text>
</comment>
<dbReference type="CDD" id="cd09002">
    <property type="entry name" value="GH43_XYL-like"/>
    <property type="match status" value="1"/>
</dbReference>
<accession>A0A3E5BG05</accession>
<dbReference type="EMBL" id="QSUL01000005">
    <property type="protein sequence ID" value="RGN36494.1"/>
    <property type="molecule type" value="Genomic_DNA"/>
</dbReference>
<dbReference type="PANTHER" id="PTHR42812:SF2">
    <property type="entry name" value="XYLOSIDASE_ARABINOSIDASE"/>
    <property type="match status" value="1"/>
</dbReference>
<dbReference type="InterPro" id="IPR051795">
    <property type="entry name" value="Glycosyl_Hydrlase_43"/>
</dbReference>
<dbReference type="Pfam" id="PF04616">
    <property type="entry name" value="Glyco_hydro_43"/>
    <property type="match status" value="1"/>
</dbReference>
<protein>
    <submittedName>
        <fullName evidence="8">Xylan 1,4-beta-xylosidase</fullName>
    </submittedName>
</protein>
<evidence type="ECO:0000313" key="9">
    <source>
        <dbReference type="Proteomes" id="UP000260983"/>
    </source>
</evidence>
<dbReference type="PROSITE" id="PS51257">
    <property type="entry name" value="PROKAR_LIPOPROTEIN"/>
    <property type="match status" value="1"/>
</dbReference>
<dbReference type="SUPFAM" id="SSF49899">
    <property type="entry name" value="Concanavalin A-like lectins/glucanases"/>
    <property type="match status" value="1"/>
</dbReference>
<keyword evidence="2 6" id="KW-0378">Hydrolase</keyword>
<evidence type="ECO:0000256" key="2">
    <source>
        <dbReference type="ARBA" id="ARBA00022801"/>
    </source>
</evidence>
<dbReference type="RefSeq" id="WP_117723980.1">
    <property type="nucleotide sequence ID" value="NZ_QSUL01000005.1"/>
</dbReference>
<dbReference type="Pfam" id="PF17851">
    <property type="entry name" value="GH43_C2"/>
    <property type="match status" value="1"/>
</dbReference>
<evidence type="ECO:0000256" key="4">
    <source>
        <dbReference type="PIRSR" id="PIRSR606710-1"/>
    </source>
</evidence>
<feature type="domain" description="Beta-xylosidase C-terminal Concanavalin A-like" evidence="7">
    <location>
        <begin position="351"/>
        <end position="486"/>
    </location>
</feature>
<dbReference type="GO" id="GO:0005975">
    <property type="term" value="P:carbohydrate metabolic process"/>
    <property type="evidence" value="ECO:0007669"/>
    <property type="project" value="InterPro"/>
</dbReference>
<evidence type="ECO:0000313" key="8">
    <source>
        <dbReference type="EMBL" id="RGN36494.1"/>
    </source>
</evidence>
<dbReference type="SUPFAM" id="SSF75005">
    <property type="entry name" value="Arabinanase/levansucrase/invertase"/>
    <property type="match status" value="1"/>
</dbReference>
<gene>
    <name evidence="8" type="ORF">DXB65_08820</name>
</gene>
<feature type="site" description="Important for catalytic activity, responsible for pKa modulation of the active site Glu and correct orientation of both the proton donor and substrate" evidence="5">
    <location>
        <position position="140"/>
    </location>
</feature>
<dbReference type="InterPro" id="IPR013320">
    <property type="entry name" value="ConA-like_dom_sf"/>
</dbReference>
<dbReference type="GO" id="GO:0004553">
    <property type="term" value="F:hydrolase activity, hydrolyzing O-glycosyl compounds"/>
    <property type="evidence" value="ECO:0007669"/>
    <property type="project" value="InterPro"/>
</dbReference>
<dbReference type="Gene3D" id="2.115.10.20">
    <property type="entry name" value="Glycosyl hydrolase domain, family 43"/>
    <property type="match status" value="1"/>
</dbReference>
<dbReference type="InterPro" id="IPR023296">
    <property type="entry name" value="Glyco_hydro_beta-prop_sf"/>
</dbReference>
<dbReference type="PANTHER" id="PTHR42812">
    <property type="entry name" value="BETA-XYLOSIDASE"/>
    <property type="match status" value="1"/>
</dbReference>
<evidence type="ECO:0000256" key="6">
    <source>
        <dbReference type="RuleBase" id="RU361187"/>
    </source>
</evidence>
<evidence type="ECO:0000256" key="3">
    <source>
        <dbReference type="ARBA" id="ARBA00023295"/>
    </source>
</evidence>
<feature type="active site" description="Proton acceptor" evidence="4">
    <location>
        <position position="42"/>
    </location>
</feature>
<feature type="active site" description="Proton donor" evidence="4">
    <location>
        <position position="195"/>
    </location>
</feature>
<name>A0A3E5BG05_9BACE</name>
<evidence type="ECO:0000259" key="7">
    <source>
        <dbReference type="Pfam" id="PF17851"/>
    </source>
</evidence>
<proteinExistence type="inferred from homology"/>
<dbReference type="AlphaFoldDB" id="A0A3E5BG05"/>
<evidence type="ECO:0000256" key="1">
    <source>
        <dbReference type="ARBA" id="ARBA00009865"/>
    </source>
</evidence>
<dbReference type="Proteomes" id="UP000260983">
    <property type="component" value="Unassembled WGS sequence"/>
</dbReference>
<dbReference type="InterPro" id="IPR041542">
    <property type="entry name" value="GH43_C2"/>
</dbReference>